<comment type="caution">
    <text evidence="2">The sequence shown here is derived from an EMBL/GenBank/DDBJ whole genome shotgun (WGS) entry which is preliminary data.</text>
</comment>
<organism evidence="2 3">
    <name type="scientific">Trichonephila inaurata madagascariensis</name>
    <dbReference type="NCBI Taxonomy" id="2747483"/>
    <lineage>
        <taxon>Eukaryota</taxon>
        <taxon>Metazoa</taxon>
        <taxon>Ecdysozoa</taxon>
        <taxon>Arthropoda</taxon>
        <taxon>Chelicerata</taxon>
        <taxon>Arachnida</taxon>
        <taxon>Araneae</taxon>
        <taxon>Araneomorphae</taxon>
        <taxon>Entelegynae</taxon>
        <taxon>Araneoidea</taxon>
        <taxon>Nephilidae</taxon>
        <taxon>Trichonephila</taxon>
        <taxon>Trichonephila inaurata</taxon>
    </lineage>
</organism>
<evidence type="ECO:0000313" key="2">
    <source>
        <dbReference type="EMBL" id="GFS28630.1"/>
    </source>
</evidence>
<accession>A0A8X6J2J5</accession>
<keyword evidence="3" id="KW-1185">Reference proteome</keyword>
<evidence type="ECO:0000256" key="1">
    <source>
        <dbReference type="SAM" id="MobiDB-lite"/>
    </source>
</evidence>
<evidence type="ECO:0000313" key="3">
    <source>
        <dbReference type="Proteomes" id="UP000886998"/>
    </source>
</evidence>
<dbReference type="EMBL" id="BMAV01023918">
    <property type="protein sequence ID" value="GFS28630.1"/>
    <property type="molecule type" value="Genomic_DNA"/>
</dbReference>
<proteinExistence type="predicted"/>
<protein>
    <submittedName>
        <fullName evidence="2">Uncharacterized protein</fullName>
    </submittedName>
</protein>
<name>A0A8X6J2J5_9ARAC</name>
<sequence>MQEEKPFIEVRGTAKEEEQRSRKTIEQEMVTQRETGPFHLRPRNKVTIEAGSRSSRGEMQAQGDQSGPEENDVRGPARTTRVDTTGSSPKTRIPKSRRRSPGTDDSVVKSKTKSKLQTARSPGDERNTSE</sequence>
<gene>
    <name evidence="2" type="ORF">TNIN_41611</name>
</gene>
<dbReference type="Proteomes" id="UP000886998">
    <property type="component" value="Unassembled WGS sequence"/>
</dbReference>
<dbReference type="AlphaFoldDB" id="A0A8X6J2J5"/>
<feature type="compositionally biased region" description="Basic and acidic residues" evidence="1">
    <location>
        <begin position="1"/>
        <end position="26"/>
    </location>
</feature>
<feature type="region of interest" description="Disordered" evidence="1">
    <location>
        <begin position="1"/>
        <end position="130"/>
    </location>
</feature>
<reference evidence="2" key="1">
    <citation type="submission" date="2020-08" db="EMBL/GenBank/DDBJ databases">
        <title>Multicomponent nature underlies the extraordinary mechanical properties of spider dragline silk.</title>
        <authorList>
            <person name="Kono N."/>
            <person name="Nakamura H."/>
            <person name="Mori M."/>
            <person name="Yoshida Y."/>
            <person name="Ohtoshi R."/>
            <person name="Malay A.D."/>
            <person name="Moran D.A.P."/>
            <person name="Tomita M."/>
            <person name="Numata K."/>
            <person name="Arakawa K."/>
        </authorList>
    </citation>
    <scope>NUCLEOTIDE SEQUENCE</scope>
</reference>